<dbReference type="InterPro" id="IPR019752">
    <property type="entry name" value="Pyrv/ketoisovalerate_OxRed_cat"/>
</dbReference>
<accession>A0A7X6IDF0</accession>
<dbReference type="Pfam" id="PF01558">
    <property type="entry name" value="POR"/>
    <property type="match status" value="1"/>
</dbReference>
<evidence type="ECO:0000256" key="1">
    <source>
        <dbReference type="ARBA" id="ARBA00023002"/>
    </source>
</evidence>
<dbReference type="AlphaFoldDB" id="A0A7X6IDF0"/>
<evidence type="ECO:0000313" key="3">
    <source>
        <dbReference type="EMBL" id="NKE73389.1"/>
    </source>
</evidence>
<dbReference type="InterPro" id="IPR002869">
    <property type="entry name" value="Pyrv_flavodox_OxRed_cen"/>
</dbReference>
<protein>
    <submittedName>
        <fullName evidence="3">Ferredoxin oxidoreductase</fullName>
    </submittedName>
</protein>
<dbReference type="InterPro" id="IPR011894">
    <property type="entry name" value="PorC_KorC"/>
</dbReference>
<comment type="caution">
    <text evidence="3">The sequence shown here is derived from an EMBL/GenBank/DDBJ whole genome shotgun (WGS) entry which is preliminary data.</text>
</comment>
<dbReference type="RefSeq" id="WP_168063338.1">
    <property type="nucleotide sequence ID" value="NZ_VTOW01000006.1"/>
</dbReference>
<gene>
    <name evidence="3" type="ORF">MNODULE_21760</name>
</gene>
<sequence length="247" mass="26816">MAAIDTGVKRFNIRMAGIGGQGVVTASHILSNGVIIGKGESTLVPFFGSEKRMAPVESYVRIASGKIYEIGEIIYPNIIMIFHPQVITHGKSYTMPFYWGLKKDGVVLINSDAPVPMIPDQVRELEENNAKICYIPATKIANEVGGTDLATNMAMCGAIAGIIQMPDLKSLEQSVKERFLGKGFVVSGGTASLDNVIEKKFAKKAELVAKNFAVVQAAHEYAIEQGWNQWQKDRVTASDKLQKAGVN</sequence>
<dbReference type="PANTHER" id="PTHR43366:SF1">
    <property type="entry name" value="PYRUVATE SYNTHASE SUBUNIT PORC"/>
    <property type="match status" value="1"/>
</dbReference>
<dbReference type="Proteomes" id="UP000534783">
    <property type="component" value="Unassembled WGS sequence"/>
</dbReference>
<name>A0A7X6IDF0_9BACT</name>
<proteinExistence type="predicted"/>
<evidence type="ECO:0000313" key="4">
    <source>
        <dbReference type="Proteomes" id="UP000534783"/>
    </source>
</evidence>
<dbReference type="Gene3D" id="3.40.920.10">
    <property type="entry name" value="Pyruvate-ferredoxin oxidoreductase, PFOR, domain III"/>
    <property type="match status" value="1"/>
</dbReference>
<evidence type="ECO:0000259" key="2">
    <source>
        <dbReference type="Pfam" id="PF01558"/>
    </source>
</evidence>
<dbReference type="NCBIfam" id="TIGR02175">
    <property type="entry name" value="PorC_KorC"/>
    <property type="match status" value="1"/>
</dbReference>
<reference evidence="3 4" key="1">
    <citation type="journal article" date="2020" name="Nature">
        <title>Bacterial chemolithoautotrophy via manganese oxidation.</title>
        <authorList>
            <person name="Yu H."/>
            <person name="Leadbetter J.R."/>
        </authorList>
    </citation>
    <scope>NUCLEOTIDE SEQUENCE [LARGE SCALE GENOMIC DNA]</scope>
    <source>
        <strain evidence="3 4">Mn-1</strain>
    </source>
</reference>
<dbReference type="GO" id="GO:0016625">
    <property type="term" value="F:oxidoreductase activity, acting on the aldehyde or oxo group of donors, iron-sulfur protein as acceptor"/>
    <property type="evidence" value="ECO:0007669"/>
    <property type="project" value="InterPro"/>
</dbReference>
<feature type="domain" description="Pyruvate/ketoisovalerate oxidoreductase catalytic" evidence="2">
    <location>
        <begin position="19"/>
        <end position="183"/>
    </location>
</feature>
<dbReference type="PANTHER" id="PTHR43366">
    <property type="entry name" value="PYRUVATE SYNTHASE SUBUNIT PORC"/>
    <property type="match status" value="1"/>
</dbReference>
<organism evidence="3 4">
    <name type="scientific">Candidatus Manganitrophus noduliformans</name>
    <dbReference type="NCBI Taxonomy" id="2606439"/>
    <lineage>
        <taxon>Bacteria</taxon>
        <taxon>Pseudomonadati</taxon>
        <taxon>Nitrospirota</taxon>
        <taxon>Nitrospiria</taxon>
        <taxon>Candidatus Troglogloeales</taxon>
        <taxon>Candidatus Manganitrophaceae</taxon>
        <taxon>Candidatus Manganitrophus</taxon>
    </lineage>
</organism>
<keyword evidence="4" id="KW-1185">Reference proteome</keyword>
<dbReference type="EMBL" id="VTOW01000006">
    <property type="protein sequence ID" value="NKE73389.1"/>
    <property type="molecule type" value="Genomic_DNA"/>
</dbReference>
<dbReference type="InterPro" id="IPR051626">
    <property type="entry name" value="Oxidoreductase_gamma_subunit"/>
</dbReference>
<keyword evidence="1" id="KW-0560">Oxidoreductase</keyword>
<dbReference type="SUPFAM" id="SSF53323">
    <property type="entry name" value="Pyruvate-ferredoxin oxidoreductase, PFOR, domain III"/>
    <property type="match status" value="1"/>
</dbReference>